<dbReference type="EMBL" id="CP032099">
    <property type="protein sequence ID" value="AXX84660.1"/>
    <property type="molecule type" value="Genomic_DNA"/>
</dbReference>
<dbReference type="Gene3D" id="1.10.10.10">
    <property type="entry name" value="Winged helix-like DNA-binding domain superfamily/Winged helix DNA-binding domain"/>
    <property type="match status" value="2"/>
</dbReference>
<evidence type="ECO:0000259" key="2">
    <source>
        <dbReference type="Pfam" id="PF01051"/>
    </source>
</evidence>
<evidence type="ECO:0000313" key="4">
    <source>
        <dbReference type="EMBL" id="RXI25388.1"/>
    </source>
</evidence>
<proteinExistence type="inferred from homology"/>
<dbReference type="GeneID" id="61750593"/>
<reference evidence="3 5" key="2">
    <citation type="submission" date="2018-08" db="EMBL/GenBank/DDBJ databases">
        <title>Complete genome of the Arcobacter skirrowii type strain LMG 6621.</title>
        <authorList>
            <person name="Miller W.G."/>
            <person name="Yee E."/>
            <person name="Bono J.L."/>
        </authorList>
    </citation>
    <scope>NUCLEOTIDE SEQUENCE [LARGE SCALE GENOMIC DNA]</scope>
    <source>
        <strain evidence="3 5">CCUG 10374</strain>
    </source>
</reference>
<organism evidence="3 5">
    <name type="scientific">Aliarcobacter skirrowii CCUG 10374</name>
    <dbReference type="NCBI Taxonomy" id="1032239"/>
    <lineage>
        <taxon>Bacteria</taxon>
        <taxon>Pseudomonadati</taxon>
        <taxon>Campylobacterota</taxon>
        <taxon>Epsilonproteobacteria</taxon>
        <taxon>Campylobacterales</taxon>
        <taxon>Arcobacteraceae</taxon>
        <taxon>Aliarcobacter</taxon>
    </lineage>
</organism>
<evidence type="ECO:0000313" key="5">
    <source>
        <dbReference type="Proteomes" id="UP000262029"/>
    </source>
</evidence>
<dbReference type="Proteomes" id="UP000262029">
    <property type="component" value="Chromosome"/>
</dbReference>
<evidence type="ECO:0000256" key="1">
    <source>
        <dbReference type="ARBA" id="ARBA00038283"/>
    </source>
</evidence>
<keyword evidence="6" id="KW-1185">Reference proteome</keyword>
<dbReference type="SUPFAM" id="SSF46785">
    <property type="entry name" value="Winged helix' DNA-binding domain"/>
    <property type="match status" value="2"/>
</dbReference>
<reference evidence="4 6" key="1">
    <citation type="submission" date="2017-09" db="EMBL/GenBank/DDBJ databases">
        <title>Genomics of the genus Arcobacter.</title>
        <authorList>
            <person name="Perez-Cataluna A."/>
            <person name="Figueras M.J."/>
            <person name="Salas-Masso N."/>
        </authorList>
    </citation>
    <scope>NUCLEOTIDE SEQUENCE [LARGE SCALE GENOMIC DNA]</scope>
    <source>
        <strain evidence="4 6">LMG 6621</strain>
    </source>
</reference>
<evidence type="ECO:0000313" key="6">
    <source>
        <dbReference type="Proteomes" id="UP000290580"/>
    </source>
</evidence>
<evidence type="ECO:0000313" key="3">
    <source>
        <dbReference type="EMBL" id="AXX84660.1"/>
    </source>
</evidence>
<dbReference type="GO" id="GO:0003887">
    <property type="term" value="F:DNA-directed DNA polymerase activity"/>
    <property type="evidence" value="ECO:0007669"/>
    <property type="project" value="InterPro"/>
</dbReference>
<dbReference type="Pfam" id="PF21205">
    <property type="entry name" value="Rep3_C"/>
    <property type="match status" value="1"/>
</dbReference>
<dbReference type="InterPro" id="IPR000525">
    <property type="entry name" value="Initiator_Rep_WH1"/>
</dbReference>
<dbReference type="Pfam" id="PF01051">
    <property type="entry name" value="Rep3_N"/>
    <property type="match status" value="1"/>
</dbReference>
<sequence>MEIVHIREKDSKDLIYKSNNLINSKYNITLIQARYLGFVSSLINAYDDDFFTYSIRVQTILKFLDIDRKNLNWLSESLKQLLTTMICLQNREKVEEYTTFLSHFKLDKANDILEFSFHSSLKPHFLKLKNNFTKLKLEQYNKFESVYTLRFYEWLEYNFSLYDTYKNSKFKTIEITLDELLVKFTSSYNYKKKKFEIISSYNHYKNFKRKVLEVAKNELSTKSDIYFEYQEIKVNRAVESLVITIIKNEERSLKEFKEKKKKNLQSSTRHKQIAQEQIKRILARAKEIKDPLKYEQKLYQKFLKGTLKFDKDLQEINERLDKEIFDSI</sequence>
<comment type="similarity">
    <text evidence="1">Belongs to the initiator RepB protein family.</text>
</comment>
<dbReference type="GO" id="GO:0006270">
    <property type="term" value="P:DNA replication initiation"/>
    <property type="evidence" value="ECO:0007669"/>
    <property type="project" value="InterPro"/>
</dbReference>
<protein>
    <submittedName>
        <fullName evidence="3">Replication initiation protein</fullName>
    </submittedName>
</protein>
<dbReference type="Proteomes" id="UP000290580">
    <property type="component" value="Unassembled WGS sequence"/>
</dbReference>
<dbReference type="AlphaFoldDB" id="A0AAD0SQP1"/>
<dbReference type="InterPro" id="IPR036390">
    <property type="entry name" value="WH_DNA-bd_sf"/>
</dbReference>
<gene>
    <name evidence="3" type="ORF">ASKIR_0840</name>
    <name evidence="4" type="ORF">CP959_08145</name>
</gene>
<accession>A0AAD0SQP1</accession>
<name>A0AAD0SQP1_9BACT</name>
<feature type="domain" description="Initiator Rep protein WH1" evidence="2">
    <location>
        <begin position="15"/>
        <end position="155"/>
    </location>
</feature>
<dbReference type="RefSeq" id="WP_083205871.1">
    <property type="nucleotide sequence ID" value="NZ_CP032099.1"/>
</dbReference>
<dbReference type="InterPro" id="IPR036388">
    <property type="entry name" value="WH-like_DNA-bd_sf"/>
</dbReference>
<dbReference type="EMBL" id="NXIC01000005">
    <property type="protein sequence ID" value="RXI25388.1"/>
    <property type="molecule type" value="Genomic_DNA"/>
</dbReference>